<protein>
    <submittedName>
        <fullName evidence="1">Uncharacterized protein</fullName>
    </submittedName>
</protein>
<dbReference type="AlphaFoldDB" id="A0AAV9EEK1"/>
<reference evidence="1" key="2">
    <citation type="submission" date="2023-06" db="EMBL/GenBank/DDBJ databases">
        <authorList>
            <person name="Ma L."/>
            <person name="Liu K.-W."/>
            <person name="Li Z."/>
            <person name="Hsiao Y.-Y."/>
            <person name="Qi Y."/>
            <person name="Fu T."/>
            <person name="Tang G."/>
            <person name="Zhang D."/>
            <person name="Sun W.-H."/>
            <person name="Liu D.-K."/>
            <person name="Li Y."/>
            <person name="Chen G.-Z."/>
            <person name="Liu X.-D."/>
            <person name="Liao X.-Y."/>
            <person name="Jiang Y.-T."/>
            <person name="Yu X."/>
            <person name="Hao Y."/>
            <person name="Huang J."/>
            <person name="Zhao X.-W."/>
            <person name="Ke S."/>
            <person name="Chen Y.-Y."/>
            <person name="Wu W.-L."/>
            <person name="Hsu J.-L."/>
            <person name="Lin Y.-F."/>
            <person name="Huang M.-D."/>
            <person name="Li C.-Y."/>
            <person name="Huang L."/>
            <person name="Wang Z.-W."/>
            <person name="Zhao X."/>
            <person name="Zhong W.-Y."/>
            <person name="Peng D.-H."/>
            <person name="Ahmad S."/>
            <person name="Lan S."/>
            <person name="Zhang J.-S."/>
            <person name="Tsai W.-C."/>
            <person name="Van De Peer Y."/>
            <person name="Liu Z.-J."/>
        </authorList>
    </citation>
    <scope>NUCLEOTIDE SEQUENCE</scope>
    <source>
        <strain evidence="1">CP</strain>
        <tissue evidence="1">Leaves</tissue>
    </source>
</reference>
<sequence>MFPYCSPVEESHTRLHASATRHGGRRLRVSTRWSLTRGHKKRAIYKERTVWLLSSKDYAAALECGNEMQELAETQTHSH</sequence>
<keyword evidence="2" id="KW-1185">Reference proteome</keyword>
<dbReference type="Proteomes" id="UP001180020">
    <property type="component" value="Unassembled WGS sequence"/>
</dbReference>
<dbReference type="EMBL" id="JAUJYO010000008">
    <property type="protein sequence ID" value="KAK1311313.1"/>
    <property type="molecule type" value="Genomic_DNA"/>
</dbReference>
<gene>
    <name evidence="1" type="ORF">QJS10_CPA08g00745</name>
</gene>
<accession>A0AAV9EEK1</accession>
<reference evidence="1" key="1">
    <citation type="journal article" date="2023" name="Nat. Commun.">
        <title>Diploid and tetraploid genomes of Acorus and the evolution of monocots.</title>
        <authorList>
            <person name="Ma L."/>
            <person name="Liu K.W."/>
            <person name="Li Z."/>
            <person name="Hsiao Y.Y."/>
            <person name="Qi Y."/>
            <person name="Fu T."/>
            <person name="Tang G.D."/>
            <person name="Zhang D."/>
            <person name="Sun W.H."/>
            <person name="Liu D.K."/>
            <person name="Li Y."/>
            <person name="Chen G.Z."/>
            <person name="Liu X.D."/>
            <person name="Liao X.Y."/>
            <person name="Jiang Y.T."/>
            <person name="Yu X."/>
            <person name="Hao Y."/>
            <person name="Huang J."/>
            <person name="Zhao X.W."/>
            <person name="Ke S."/>
            <person name="Chen Y.Y."/>
            <person name="Wu W.L."/>
            <person name="Hsu J.L."/>
            <person name="Lin Y.F."/>
            <person name="Huang M.D."/>
            <person name="Li C.Y."/>
            <person name="Huang L."/>
            <person name="Wang Z.W."/>
            <person name="Zhao X."/>
            <person name="Zhong W.Y."/>
            <person name="Peng D.H."/>
            <person name="Ahmad S."/>
            <person name="Lan S."/>
            <person name="Zhang J.S."/>
            <person name="Tsai W.C."/>
            <person name="Van de Peer Y."/>
            <person name="Liu Z.J."/>
        </authorList>
    </citation>
    <scope>NUCLEOTIDE SEQUENCE</scope>
    <source>
        <strain evidence="1">CP</strain>
    </source>
</reference>
<comment type="caution">
    <text evidence="1">The sequence shown here is derived from an EMBL/GenBank/DDBJ whole genome shotgun (WGS) entry which is preliminary data.</text>
</comment>
<name>A0AAV9EEK1_ACOCL</name>
<evidence type="ECO:0000313" key="1">
    <source>
        <dbReference type="EMBL" id="KAK1311313.1"/>
    </source>
</evidence>
<organism evidence="1 2">
    <name type="scientific">Acorus calamus</name>
    <name type="common">Sweet flag</name>
    <dbReference type="NCBI Taxonomy" id="4465"/>
    <lineage>
        <taxon>Eukaryota</taxon>
        <taxon>Viridiplantae</taxon>
        <taxon>Streptophyta</taxon>
        <taxon>Embryophyta</taxon>
        <taxon>Tracheophyta</taxon>
        <taxon>Spermatophyta</taxon>
        <taxon>Magnoliopsida</taxon>
        <taxon>Liliopsida</taxon>
        <taxon>Acoraceae</taxon>
        <taxon>Acorus</taxon>
    </lineage>
</organism>
<evidence type="ECO:0000313" key="2">
    <source>
        <dbReference type="Proteomes" id="UP001180020"/>
    </source>
</evidence>
<proteinExistence type="predicted"/>